<evidence type="ECO:0000313" key="1">
    <source>
        <dbReference type="EMBL" id="AND73835.1"/>
    </source>
</evidence>
<organism evidence="1 2">
    <name type="scientific">Vaccinia virus</name>
    <name type="common">VACV</name>
    <name type="synonym">Orthopoxvirus vaccinia</name>
    <dbReference type="NCBI Taxonomy" id="10245"/>
    <lineage>
        <taxon>Viruses</taxon>
        <taxon>Varidnaviria</taxon>
        <taxon>Bamfordvirae</taxon>
        <taxon>Nucleocytoviricota</taxon>
        <taxon>Pokkesviricetes</taxon>
        <taxon>Chitovirales</taxon>
        <taxon>Poxviridae</taxon>
        <taxon>Chordopoxvirinae</taxon>
        <taxon>Orthopoxvirus</taxon>
    </lineage>
</organism>
<evidence type="ECO:0000313" key="2">
    <source>
        <dbReference type="Proteomes" id="UP000148425"/>
    </source>
</evidence>
<accession>A0A160NB56</accession>
<protein>
    <submittedName>
        <fullName evidence="1">Uncharacterized protein</fullName>
    </submittedName>
</protein>
<sequence length="57" mass="5975">MGPSMRNPQDVFSQTMSDVGHGIQGVLSSVAMTGSELGTRKGHCKGRPVAVYANRGL</sequence>
<reference evidence="1 2" key="1">
    <citation type="submission" date="2016-04" db="EMBL/GenBank/DDBJ databases">
        <title>Genome sequence of Vaccinia virus strain Lister Butantan (LBT), a Lister vaccine variant used during smallpox eradication campaign in Brazil.</title>
        <authorList>
            <person name="Assis F.L."/>
            <person name="Trindade G.S."/>
            <person name="Drumond B.P."/>
            <person name="Frace M."/>
            <person name="Sammons S."/>
            <person name="Emerson G.L."/>
            <person name="Li Y."/>
            <person name="Carroll D.S."/>
            <person name="Abrahao J.S."/>
            <person name="Kroon E.G."/>
        </authorList>
    </citation>
    <scope>NUCLEOTIDE SEQUENCE [LARGE SCALE GENOMIC DNA]</scope>
    <source>
        <strain evidence="1">Lister</strain>
    </source>
</reference>
<name>A0A160NB56_VACCV</name>
<dbReference type="Proteomes" id="UP000148425">
    <property type="component" value="Segment"/>
</dbReference>
<proteinExistence type="predicted"/>
<dbReference type="EMBL" id="KX061501">
    <property type="protein sequence ID" value="AND73835.1"/>
    <property type="molecule type" value="Genomic_DNA"/>
</dbReference>